<evidence type="ECO:0000313" key="1">
    <source>
        <dbReference type="EMBL" id="KAJ1131246.1"/>
    </source>
</evidence>
<dbReference type="Proteomes" id="UP001066276">
    <property type="component" value="Chromosome 7"/>
</dbReference>
<protein>
    <submittedName>
        <fullName evidence="1">Uncharacterized protein</fullName>
    </submittedName>
</protein>
<dbReference type="EMBL" id="JANPWB010000011">
    <property type="protein sequence ID" value="KAJ1131246.1"/>
    <property type="molecule type" value="Genomic_DNA"/>
</dbReference>
<dbReference type="AlphaFoldDB" id="A0AAV7PVB5"/>
<gene>
    <name evidence="1" type="ORF">NDU88_009585</name>
</gene>
<reference evidence="1" key="1">
    <citation type="journal article" date="2022" name="bioRxiv">
        <title>Sequencing and chromosome-scale assembly of the giantPleurodeles waltlgenome.</title>
        <authorList>
            <person name="Brown T."/>
            <person name="Elewa A."/>
            <person name="Iarovenko S."/>
            <person name="Subramanian E."/>
            <person name="Araus A.J."/>
            <person name="Petzold A."/>
            <person name="Susuki M."/>
            <person name="Suzuki K.-i.T."/>
            <person name="Hayashi T."/>
            <person name="Toyoda A."/>
            <person name="Oliveira C."/>
            <person name="Osipova E."/>
            <person name="Leigh N.D."/>
            <person name="Simon A."/>
            <person name="Yun M.H."/>
        </authorList>
    </citation>
    <scope>NUCLEOTIDE SEQUENCE</scope>
    <source>
        <strain evidence="1">20211129_DDA</strain>
        <tissue evidence="1">Liver</tissue>
    </source>
</reference>
<name>A0AAV7PVB5_PLEWA</name>
<accession>A0AAV7PVB5</accession>
<comment type="caution">
    <text evidence="1">The sequence shown here is derived from an EMBL/GenBank/DDBJ whole genome shotgun (WGS) entry which is preliminary data.</text>
</comment>
<proteinExistence type="predicted"/>
<keyword evidence="2" id="KW-1185">Reference proteome</keyword>
<evidence type="ECO:0000313" key="2">
    <source>
        <dbReference type="Proteomes" id="UP001066276"/>
    </source>
</evidence>
<organism evidence="1 2">
    <name type="scientific">Pleurodeles waltl</name>
    <name type="common">Iberian ribbed newt</name>
    <dbReference type="NCBI Taxonomy" id="8319"/>
    <lineage>
        <taxon>Eukaryota</taxon>
        <taxon>Metazoa</taxon>
        <taxon>Chordata</taxon>
        <taxon>Craniata</taxon>
        <taxon>Vertebrata</taxon>
        <taxon>Euteleostomi</taxon>
        <taxon>Amphibia</taxon>
        <taxon>Batrachia</taxon>
        <taxon>Caudata</taxon>
        <taxon>Salamandroidea</taxon>
        <taxon>Salamandridae</taxon>
        <taxon>Pleurodelinae</taxon>
        <taxon>Pleurodeles</taxon>
    </lineage>
</organism>
<sequence length="87" mass="9620">MADDRVWQVLVLLEEAGRMDLMRAEVLSQMRPACKAAYGVAEAVWACSPRAVERPACHRCGTGSRSFFRFYLGSGKFLYKIGTATSA</sequence>